<evidence type="ECO:0000256" key="7">
    <source>
        <dbReference type="SAM" id="MobiDB-lite"/>
    </source>
</evidence>
<keyword evidence="2" id="KW-0732">Signal</keyword>
<accession>A0A191VAA5</accession>
<dbReference type="Gene3D" id="3.60.20.10">
    <property type="entry name" value="Glutamine Phosphoribosylpyrophosphate, subunit 1, domain 1"/>
    <property type="match status" value="1"/>
</dbReference>
<dbReference type="RefSeq" id="WP_064732130.1">
    <property type="nucleotide sequence ID" value="NZ_BMRX01000023.1"/>
</dbReference>
<evidence type="ECO:0000256" key="5">
    <source>
        <dbReference type="PIRSR" id="PIRSR001227-1"/>
    </source>
</evidence>
<evidence type="ECO:0000256" key="1">
    <source>
        <dbReference type="ARBA" id="ARBA00006586"/>
    </source>
</evidence>
<keyword evidence="3" id="KW-0378">Hydrolase</keyword>
<dbReference type="InterPro" id="IPR014395">
    <property type="entry name" value="Pen/GL7ACA/AHL_acylase"/>
</dbReference>
<name>A0A191VAA5_9ACTN</name>
<dbReference type="GO" id="GO:0046872">
    <property type="term" value="F:metal ion binding"/>
    <property type="evidence" value="ECO:0007669"/>
    <property type="project" value="UniProtKB-KW"/>
</dbReference>
<geneLocation type="plasmid" evidence="9">
    <name>pspa1</name>
</geneLocation>
<dbReference type="AlphaFoldDB" id="A0A191VAA5"/>
<reference evidence="8 9" key="1">
    <citation type="submission" date="2016-05" db="EMBL/GenBank/DDBJ databases">
        <title>Non-Contiguous Finished Genome Sequence of Streptomyces parvulus 2297 Integrated Site-Specifically with Actinophage R4.</title>
        <authorList>
            <person name="Nishizawa T."/>
            <person name="Miura T."/>
            <person name="Harada C."/>
            <person name="Guo Y."/>
            <person name="Narisawa K."/>
            <person name="Ohta H."/>
            <person name="Takahashi H."/>
            <person name="Shirai M."/>
        </authorList>
    </citation>
    <scope>NUCLEOTIDE SEQUENCE [LARGE SCALE GENOMIC DNA]</scope>
    <source>
        <strain evidence="8 9">2297</strain>
        <plasmid evidence="9">pspa1</plasmid>
    </source>
</reference>
<keyword evidence="6" id="KW-0106">Calcium</keyword>
<evidence type="ECO:0000313" key="9">
    <source>
        <dbReference type="Proteomes" id="UP000078468"/>
    </source>
</evidence>
<keyword evidence="4" id="KW-0865">Zymogen</keyword>
<evidence type="ECO:0000256" key="2">
    <source>
        <dbReference type="ARBA" id="ARBA00022729"/>
    </source>
</evidence>
<dbReference type="Gene3D" id="1.10.1400.10">
    <property type="match status" value="1"/>
</dbReference>
<dbReference type="CDD" id="cd03747">
    <property type="entry name" value="Ntn_PGA_like"/>
    <property type="match status" value="1"/>
</dbReference>
<keyword evidence="8" id="KW-0614">Plasmid</keyword>
<evidence type="ECO:0000256" key="3">
    <source>
        <dbReference type="ARBA" id="ARBA00022801"/>
    </source>
</evidence>
<dbReference type="GO" id="GO:0016811">
    <property type="term" value="F:hydrolase activity, acting on carbon-nitrogen (but not peptide) bonds, in linear amides"/>
    <property type="evidence" value="ECO:0007669"/>
    <property type="project" value="InterPro"/>
</dbReference>
<dbReference type="Pfam" id="PF01804">
    <property type="entry name" value="Penicil_amidase"/>
    <property type="match status" value="1"/>
</dbReference>
<comment type="cofactor">
    <cofactor evidence="6">
        <name>Ca(2+)</name>
        <dbReference type="ChEBI" id="CHEBI:29108"/>
    </cofactor>
    <text evidence="6">Binds 1 Ca(2+) ion per dimer.</text>
</comment>
<feature type="compositionally biased region" description="Low complexity" evidence="7">
    <location>
        <begin position="259"/>
        <end position="272"/>
    </location>
</feature>
<feature type="active site" description="Nucleophile" evidence="5">
    <location>
        <position position="300"/>
    </location>
</feature>
<dbReference type="InterPro" id="IPR002692">
    <property type="entry name" value="S45"/>
</dbReference>
<sequence length="840" mass="91465">MARKVGRAIHLVCSTTVALALLLLLGAGYGPVPALGTALVPGGGVWASSSARTTVRTETLTLPELEEPVRVSFTAEGYASIEARTDHDLFLAQGYVTARLRLTQLDLQRRMGQGRLSELVGAAGLESDRFELSLGLARTARARWAAIPENSDSAKALTAYSEGVNSWMSSLRKTGEWPTIYGLTGVRPRPWTPTDTLVVQGVLTQQMNFNTIPLDYELLNRSLGPELTRTWFPVQAPTAQRPYDPGPYRNLPPTPLTVRNTNAADPDAAPTTPARPTPGPASAHKDVALPDSVRQLDFNSNAWAANGPKAAGGGAILAGDPHLQTTLPSYWFQVSLRSPGYQVTGGSLPGVPGVLVGHNKHISWSLTNAQTVGTLYYREKLSPDRPDSYYWRGAWRPMEKAHYTIPVRGGSTEDLTVDLTVHGPMMTVLDQKVSVNWMGNYAHNDLNALLAANRASDWTSFRTALRGWKAPALNFVYADDRGHIGTLLAGDVPQTPKGSRPWLPLPGTGTADVVGTIPQEALPEAYDPPGHLVASTNQRPTGPDYPYFLGTTMNFDPGYRQAVIERFHTERRGLRTEDYTALQNDVTDDLAVRLLPALLTALDGSGLTARQRAARDLLTTWDHTMGADSAAASVWWTFLDSYVHEVFQPWWDRKKVPADKDRWILDLDRSPIPLREALEHWTLDDPDNAAFTPPDGARRDAPQAMRTAFRTAVAELTDELGDRPAAWTWGKLHTREIPSITGAPGLGYEPYADGGNPWTVDAAGGELNSSFGPSFRLVVRWTGPGSAAAAAIYPGGQNETPGSAWYDNLVALWRKDEYLPLRLPNDAAGTTATWSLRAGD</sequence>
<evidence type="ECO:0000313" key="8">
    <source>
        <dbReference type="EMBL" id="ANJ11803.1"/>
    </source>
</evidence>
<feature type="region of interest" description="Disordered" evidence="7">
    <location>
        <begin position="253"/>
        <end position="285"/>
    </location>
</feature>
<gene>
    <name evidence="8" type="ORF">Spa2297_32255</name>
</gene>
<dbReference type="GO" id="GO:0017000">
    <property type="term" value="P:antibiotic biosynthetic process"/>
    <property type="evidence" value="ECO:0007669"/>
    <property type="project" value="InterPro"/>
</dbReference>
<proteinExistence type="inferred from homology"/>
<dbReference type="PANTHER" id="PTHR34218:SF3">
    <property type="entry name" value="ACYL-HOMOSERINE LACTONE ACYLASE PVDQ"/>
    <property type="match status" value="1"/>
</dbReference>
<protein>
    <submittedName>
        <fullName evidence="8">Uncharacterized protein</fullName>
    </submittedName>
</protein>
<dbReference type="InterPro" id="IPR023343">
    <property type="entry name" value="Penicillin_amidase_dom1"/>
</dbReference>
<organism evidence="8 9">
    <name type="scientific">Streptomyces parvulus</name>
    <dbReference type="NCBI Taxonomy" id="146923"/>
    <lineage>
        <taxon>Bacteria</taxon>
        <taxon>Bacillati</taxon>
        <taxon>Actinomycetota</taxon>
        <taxon>Actinomycetes</taxon>
        <taxon>Kitasatosporales</taxon>
        <taxon>Streptomycetaceae</taxon>
        <taxon>Streptomyces</taxon>
    </lineage>
</organism>
<dbReference type="Gene3D" id="2.30.120.10">
    <property type="match status" value="1"/>
</dbReference>
<comment type="similarity">
    <text evidence="1">Belongs to the peptidase S45 family.</text>
</comment>
<dbReference type="InterPro" id="IPR043146">
    <property type="entry name" value="Penicillin_amidase_N_B-knob"/>
</dbReference>
<dbReference type="SUPFAM" id="SSF56235">
    <property type="entry name" value="N-terminal nucleophile aminohydrolases (Ntn hydrolases)"/>
    <property type="match status" value="1"/>
</dbReference>
<keyword evidence="6" id="KW-0479">Metal-binding</keyword>
<dbReference type="Proteomes" id="UP000078468">
    <property type="component" value="Plasmid pspa1"/>
</dbReference>
<dbReference type="InterPro" id="IPR029055">
    <property type="entry name" value="Ntn_hydrolases_N"/>
</dbReference>
<dbReference type="PANTHER" id="PTHR34218">
    <property type="entry name" value="PEPTIDASE S45 PENICILLIN AMIDASE"/>
    <property type="match status" value="1"/>
</dbReference>
<dbReference type="GeneID" id="91309590"/>
<dbReference type="PIRSF" id="PIRSF001227">
    <property type="entry name" value="Pen_acylase"/>
    <property type="match status" value="1"/>
</dbReference>
<dbReference type="Gene3D" id="1.10.439.10">
    <property type="entry name" value="Penicillin Amidohydrolase, domain 1"/>
    <property type="match status" value="1"/>
</dbReference>
<dbReference type="InterPro" id="IPR043147">
    <property type="entry name" value="Penicillin_amidase_A-knob"/>
</dbReference>
<dbReference type="KEGG" id="spav:Spa2297_32255"/>
<feature type="binding site" evidence="6">
    <location>
        <position position="501"/>
    </location>
    <ligand>
        <name>Ca(2+)</name>
        <dbReference type="ChEBI" id="CHEBI:29108"/>
    </ligand>
</feature>
<evidence type="ECO:0000256" key="4">
    <source>
        <dbReference type="ARBA" id="ARBA00023145"/>
    </source>
</evidence>
<evidence type="ECO:0000256" key="6">
    <source>
        <dbReference type="PIRSR" id="PIRSR001227-2"/>
    </source>
</evidence>
<dbReference type="EMBL" id="CP015867">
    <property type="protein sequence ID" value="ANJ11803.1"/>
    <property type="molecule type" value="Genomic_DNA"/>
</dbReference>